<feature type="transmembrane region" description="Helical" evidence="10">
    <location>
        <begin position="45"/>
        <end position="66"/>
    </location>
</feature>
<evidence type="ECO:0000259" key="11">
    <source>
        <dbReference type="Pfam" id="PF01490"/>
    </source>
</evidence>
<comment type="subcellular location">
    <subcellularLocation>
        <location evidence="1">Vacuole membrane</location>
        <topology evidence="1">Multi-pass membrane protein</topology>
    </subcellularLocation>
</comment>
<dbReference type="PANTHER" id="PTHR22950:SF678">
    <property type="entry name" value="VACUOLAR AMINO ACID TRANSPORTER 5-RELATED"/>
    <property type="match status" value="1"/>
</dbReference>
<dbReference type="GO" id="GO:0015189">
    <property type="term" value="F:L-lysine transmembrane transporter activity"/>
    <property type="evidence" value="ECO:0007669"/>
    <property type="project" value="TreeGrafter"/>
</dbReference>
<evidence type="ECO:0000256" key="4">
    <source>
        <dbReference type="ARBA" id="ARBA00022554"/>
    </source>
</evidence>
<organism evidence="12 13">
    <name type="scientific">Tilletiaria anomala (strain ATCC 24038 / CBS 436.72 / UBC 951)</name>
    <dbReference type="NCBI Taxonomy" id="1037660"/>
    <lineage>
        <taxon>Eukaryota</taxon>
        <taxon>Fungi</taxon>
        <taxon>Dikarya</taxon>
        <taxon>Basidiomycota</taxon>
        <taxon>Ustilaginomycotina</taxon>
        <taxon>Exobasidiomycetes</taxon>
        <taxon>Georgefischeriales</taxon>
        <taxon>Tilletiariaceae</taxon>
        <taxon>Tilletiaria</taxon>
    </lineage>
</organism>
<dbReference type="RefSeq" id="XP_013245337.1">
    <property type="nucleotide sequence ID" value="XM_013389883.1"/>
</dbReference>
<dbReference type="HOGENOM" id="CLU_009020_1_1_1"/>
<dbReference type="InParanoid" id="A0A066WIX2"/>
<dbReference type="InterPro" id="IPR013057">
    <property type="entry name" value="AA_transpt_TM"/>
</dbReference>
<keyword evidence="8 10" id="KW-0472">Membrane</keyword>
<dbReference type="GO" id="GO:0000329">
    <property type="term" value="C:fungal-type vacuole membrane"/>
    <property type="evidence" value="ECO:0007669"/>
    <property type="project" value="TreeGrafter"/>
</dbReference>
<feature type="transmembrane region" description="Helical" evidence="10">
    <location>
        <begin position="384"/>
        <end position="402"/>
    </location>
</feature>
<dbReference type="Pfam" id="PF01490">
    <property type="entry name" value="Aa_trans"/>
    <property type="match status" value="1"/>
</dbReference>
<evidence type="ECO:0000256" key="8">
    <source>
        <dbReference type="ARBA" id="ARBA00023136"/>
    </source>
</evidence>
<feature type="transmembrane region" description="Helical" evidence="10">
    <location>
        <begin position="244"/>
        <end position="268"/>
    </location>
</feature>
<keyword evidence="6" id="KW-0029">Amino-acid transport</keyword>
<proteinExistence type="inferred from homology"/>
<keyword evidence="4" id="KW-0926">Vacuole</keyword>
<dbReference type="GO" id="GO:0005290">
    <property type="term" value="F:L-histidine transmembrane transporter activity"/>
    <property type="evidence" value="ECO:0007669"/>
    <property type="project" value="TreeGrafter"/>
</dbReference>
<feature type="compositionally biased region" description="Acidic residues" evidence="9">
    <location>
        <begin position="352"/>
        <end position="363"/>
    </location>
</feature>
<evidence type="ECO:0000256" key="1">
    <source>
        <dbReference type="ARBA" id="ARBA00004128"/>
    </source>
</evidence>
<evidence type="ECO:0000256" key="9">
    <source>
        <dbReference type="SAM" id="MobiDB-lite"/>
    </source>
</evidence>
<dbReference type="STRING" id="1037660.A0A066WIX2"/>
<dbReference type="EMBL" id="JMSN01000009">
    <property type="protein sequence ID" value="KDN52498.1"/>
    <property type="molecule type" value="Genomic_DNA"/>
</dbReference>
<feature type="region of interest" description="Disordered" evidence="9">
    <location>
        <begin position="343"/>
        <end position="369"/>
    </location>
</feature>
<dbReference type="OrthoDB" id="438545at2759"/>
<feature type="domain" description="Amino acid transporter transmembrane" evidence="11">
    <location>
        <begin position="14"/>
        <end position="461"/>
    </location>
</feature>
<dbReference type="GO" id="GO:0005313">
    <property type="term" value="F:L-glutamate transmembrane transporter activity"/>
    <property type="evidence" value="ECO:0007669"/>
    <property type="project" value="TreeGrafter"/>
</dbReference>
<dbReference type="Proteomes" id="UP000027361">
    <property type="component" value="Unassembled WGS sequence"/>
</dbReference>
<evidence type="ECO:0000256" key="3">
    <source>
        <dbReference type="ARBA" id="ARBA00022448"/>
    </source>
</evidence>
<name>A0A066WIX2_TILAU</name>
<dbReference type="GO" id="GO:0015194">
    <property type="term" value="F:L-serine transmembrane transporter activity"/>
    <property type="evidence" value="ECO:0007669"/>
    <property type="project" value="TreeGrafter"/>
</dbReference>
<evidence type="ECO:0000256" key="5">
    <source>
        <dbReference type="ARBA" id="ARBA00022692"/>
    </source>
</evidence>
<dbReference type="GO" id="GO:0061459">
    <property type="term" value="F:L-arginine transmembrane transporter activity"/>
    <property type="evidence" value="ECO:0007669"/>
    <property type="project" value="TreeGrafter"/>
</dbReference>
<evidence type="ECO:0000256" key="6">
    <source>
        <dbReference type="ARBA" id="ARBA00022970"/>
    </source>
</evidence>
<gene>
    <name evidence="12" type="ORF">K437DRAFT_220449</name>
</gene>
<keyword evidence="3" id="KW-0813">Transport</keyword>
<dbReference type="AlphaFoldDB" id="A0A066WIX2"/>
<dbReference type="FunCoup" id="A0A066WIX2">
    <property type="interactions" value="217"/>
</dbReference>
<feature type="transmembrane region" description="Helical" evidence="10">
    <location>
        <begin position="170"/>
        <end position="190"/>
    </location>
</feature>
<keyword evidence="13" id="KW-1185">Reference proteome</keyword>
<dbReference type="GeneID" id="25262281"/>
<feature type="transmembrane region" description="Helical" evidence="10">
    <location>
        <begin position="210"/>
        <end position="232"/>
    </location>
</feature>
<evidence type="ECO:0000313" key="12">
    <source>
        <dbReference type="EMBL" id="KDN52498.1"/>
    </source>
</evidence>
<keyword evidence="5 10" id="KW-0812">Transmembrane</keyword>
<feature type="transmembrane region" description="Helical" evidence="10">
    <location>
        <begin position="280"/>
        <end position="304"/>
    </location>
</feature>
<feature type="transmembrane region" description="Helical" evidence="10">
    <location>
        <begin position="444"/>
        <end position="466"/>
    </location>
</feature>
<comment type="similarity">
    <text evidence="2">Belongs to the amino acid/polyamine transporter 2 family.</text>
</comment>
<dbReference type="OMA" id="DSIHHQR"/>
<evidence type="ECO:0000256" key="2">
    <source>
        <dbReference type="ARBA" id="ARBA00008066"/>
    </source>
</evidence>
<evidence type="ECO:0000313" key="13">
    <source>
        <dbReference type="Proteomes" id="UP000027361"/>
    </source>
</evidence>
<dbReference type="GO" id="GO:0005302">
    <property type="term" value="F:L-tyrosine transmembrane transporter activity"/>
    <property type="evidence" value="ECO:0007669"/>
    <property type="project" value="TreeGrafter"/>
</dbReference>
<reference evidence="12 13" key="1">
    <citation type="submission" date="2014-05" db="EMBL/GenBank/DDBJ databases">
        <title>Draft genome sequence of a rare smut relative, Tilletiaria anomala UBC 951.</title>
        <authorList>
            <consortium name="DOE Joint Genome Institute"/>
            <person name="Toome M."/>
            <person name="Kuo A."/>
            <person name="Henrissat B."/>
            <person name="Lipzen A."/>
            <person name="Tritt A."/>
            <person name="Yoshinaga Y."/>
            <person name="Zane M."/>
            <person name="Barry K."/>
            <person name="Grigoriev I.V."/>
            <person name="Spatafora J.W."/>
            <person name="Aimea M.C."/>
        </authorList>
    </citation>
    <scope>NUCLEOTIDE SEQUENCE [LARGE SCALE GENOMIC DNA]</scope>
    <source>
        <strain evidence="12 13">UBC 951</strain>
    </source>
</reference>
<accession>A0A066WIX2</accession>
<comment type="caution">
    <text evidence="12">The sequence shown here is derived from an EMBL/GenBank/DDBJ whole genome shotgun (WGS) entry which is preliminary data.</text>
</comment>
<protein>
    <recommendedName>
        <fullName evidence="11">Amino acid transporter transmembrane domain-containing protein</fullName>
    </recommendedName>
</protein>
<evidence type="ECO:0000256" key="7">
    <source>
        <dbReference type="ARBA" id="ARBA00022989"/>
    </source>
</evidence>
<evidence type="ECO:0000256" key="10">
    <source>
        <dbReference type="SAM" id="Phobius"/>
    </source>
</evidence>
<dbReference type="PANTHER" id="PTHR22950">
    <property type="entry name" value="AMINO ACID TRANSPORTER"/>
    <property type="match status" value="1"/>
</dbReference>
<feature type="transmembrane region" description="Helical" evidence="10">
    <location>
        <begin position="408"/>
        <end position="432"/>
    </location>
</feature>
<feature type="transmembrane region" description="Helical" evidence="10">
    <location>
        <begin position="145"/>
        <end position="163"/>
    </location>
</feature>
<feature type="transmembrane region" description="Helical" evidence="10">
    <location>
        <begin position="21"/>
        <end position="39"/>
    </location>
</feature>
<sequence length="526" mass="56406">MPSASLGSSSPAVTGTMLSSVANLLNTLIGAGICAMPYAMKYTGLLPGIGLIVLCSFTSASGLYLLTRCAAKVGGRGTSFFSVARKTIPSGARWFDLAIALKCYGVSISYLIIGGQLMPQVMISFFKAFGKDPHEIPGSFLNRDLWILIFMVFLTPLCFLRRLDSLRHTSYVSFIAVVYLVIIVVFYGLMDHAKAHLPPRGDVDLIKIDGHLVSIFPIFVFAFTCAQNMFPVYNELANNSESRVNAIIVTSIGTAAVIYEIVAVLGYISFGSNIGSNIIAMYPATSVFVCGGRIAIVLLTLCCYPLQIHPCRASFDKVFSKARGERIVLPSDPVDALYEDWGHEGDSHREGDEEDTQVLLDDDTGARRPEGKADAIHDIPLRRWCILTGLILSTTFTISLFIDDLSIVLGFVGSIGSTTISFILPGVLYAVLHQHEPEQRRMRRFAQALAVWGALVLVFTFTANVLKVLRAAPGTMSQGHGDRLAALLAAHESHVSAAAAASSVASALASSATAAASAYSTTSAAL</sequence>
<keyword evidence="7 10" id="KW-1133">Transmembrane helix</keyword>